<keyword evidence="12" id="KW-1185">Reference proteome</keyword>
<dbReference type="GO" id="GO:0015740">
    <property type="term" value="P:C4-dicarboxylate transport"/>
    <property type="evidence" value="ECO:0007669"/>
    <property type="project" value="TreeGrafter"/>
</dbReference>
<dbReference type="OrthoDB" id="9153217at2"/>
<feature type="transmembrane region" description="Helical" evidence="9">
    <location>
        <begin position="93"/>
        <end position="115"/>
    </location>
</feature>
<sequence>MNETIDRLLGIMDRFVVWLAGLGAAIVVVQMLWISYGVFVRYGLGKPDRMVTEATALLLFPVAFAGLAYAMREDAFPKVTMATDRLSAGAQKIFQVINHILMLGVGAFFSYAGVSATIRSYNSGVASEILHLPRFWFWAPGAFALVIFSIYAALRLIRLIRTPAVSGEI</sequence>
<evidence type="ECO:0000256" key="7">
    <source>
        <dbReference type="ARBA" id="ARBA00023136"/>
    </source>
</evidence>
<evidence type="ECO:0000259" key="10">
    <source>
        <dbReference type="Pfam" id="PF04290"/>
    </source>
</evidence>
<comment type="subunit">
    <text evidence="9">The complex comprises the extracytoplasmic solute receptor protein and the two transmembrane proteins.</text>
</comment>
<reference evidence="11 12" key="1">
    <citation type="submission" date="2017-03" db="EMBL/GenBank/DDBJ databases">
        <authorList>
            <person name="Afonso C.L."/>
            <person name="Miller P.J."/>
            <person name="Scott M.A."/>
            <person name="Spackman E."/>
            <person name="Goraichik I."/>
            <person name="Dimitrov K.M."/>
            <person name="Suarez D.L."/>
            <person name="Swayne D.E."/>
        </authorList>
    </citation>
    <scope>NUCLEOTIDE SEQUENCE [LARGE SCALE GENOMIC DNA]</scope>
    <source>
        <strain evidence="11 12">CECT 8287</strain>
    </source>
</reference>
<gene>
    <name evidence="11" type="ORF">PEL8287_03668</name>
</gene>
<feature type="transmembrane region" description="Helical" evidence="9">
    <location>
        <begin position="54"/>
        <end position="72"/>
    </location>
</feature>
<dbReference type="AlphaFoldDB" id="A0A1Y5TNL8"/>
<dbReference type="PANTHER" id="PTHR35011:SF10">
    <property type="entry name" value="TRAP TRANSPORTER SMALL PERMEASE PROTEIN"/>
    <property type="match status" value="1"/>
</dbReference>
<dbReference type="EMBL" id="FWFL01000013">
    <property type="protein sequence ID" value="SLN66375.1"/>
    <property type="molecule type" value="Genomic_DNA"/>
</dbReference>
<comment type="function">
    <text evidence="9">Part of the tripartite ATP-independent periplasmic (TRAP) transport system.</text>
</comment>
<evidence type="ECO:0000256" key="5">
    <source>
        <dbReference type="ARBA" id="ARBA00022692"/>
    </source>
</evidence>
<evidence type="ECO:0000256" key="3">
    <source>
        <dbReference type="ARBA" id="ARBA00022475"/>
    </source>
</evidence>
<protein>
    <recommendedName>
        <fullName evidence="9">TRAP transporter small permease protein</fullName>
    </recommendedName>
</protein>
<organism evidence="11 12">
    <name type="scientific">Roseovarius litorisediminis</name>
    <dbReference type="NCBI Taxonomy" id="1312363"/>
    <lineage>
        <taxon>Bacteria</taxon>
        <taxon>Pseudomonadati</taxon>
        <taxon>Pseudomonadota</taxon>
        <taxon>Alphaproteobacteria</taxon>
        <taxon>Rhodobacterales</taxon>
        <taxon>Roseobacteraceae</taxon>
        <taxon>Roseovarius</taxon>
    </lineage>
</organism>
<proteinExistence type="inferred from homology"/>
<keyword evidence="2 9" id="KW-0813">Transport</keyword>
<dbReference type="InterPro" id="IPR055348">
    <property type="entry name" value="DctQ"/>
</dbReference>
<evidence type="ECO:0000256" key="1">
    <source>
        <dbReference type="ARBA" id="ARBA00004429"/>
    </source>
</evidence>
<dbReference type="Pfam" id="PF04290">
    <property type="entry name" value="DctQ"/>
    <property type="match status" value="1"/>
</dbReference>
<feature type="transmembrane region" description="Helical" evidence="9">
    <location>
        <begin position="135"/>
        <end position="154"/>
    </location>
</feature>
<keyword evidence="6 9" id="KW-1133">Transmembrane helix</keyword>
<comment type="subcellular location">
    <subcellularLocation>
        <location evidence="1 9">Cell inner membrane</location>
        <topology evidence="1 9">Multi-pass membrane protein</topology>
    </subcellularLocation>
</comment>
<name>A0A1Y5TNL8_9RHOB</name>
<dbReference type="InterPro" id="IPR007387">
    <property type="entry name" value="TRAP_DctQ"/>
</dbReference>
<dbReference type="Proteomes" id="UP000193827">
    <property type="component" value="Unassembled WGS sequence"/>
</dbReference>
<evidence type="ECO:0000256" key="2">
    <source>
        <dbReference type="ARBA" id="ARBA00022448"/>
    </source>
</evidence>
<accession>A0A1Y5TNL8</accession>
<evidence type="ECO:0000256" key="8">
    <source>
        <dbReference type="ARBA" id="ARBA00038436"/>
    </source>
</evidence>
<keyword evidence="7 9" id="KW-0472">Membrane</keyword>
<keyword evidence="4 9" id="KW-0997">Cell inner membrane</keyword>
<dbReference type="GO" id="GO:0005886">
    <property type="term" value="C:plasma membrane"/>
    <property type="evidence" value="ECO:0007669"/>
    <property type="project" value="UniProtKB-SubCell"/>
</dbReference>
<evidence type="ECO:0000313" key="11">
    <source>
        <dbReference type="EMBL" id="SLN66375.1"/>
    </source>
</evidence>
<dbReference type="GO" id="GO:0022857">
    <property type="term" value="F:transmembrane transporter activity"/>
    <property type="evidence" value="ECO:0007669"/>
    <property type="project" value="UniProtKB-UniRule"/>
</dbReference>
<keyword evidence="3" id="KW-1003">Cell membrane</keyword>
<comment type="similarity">
    <text evidence="8 9">Belongs to the TRAP transporter small permease family.</text>
</comment>
<dbReference type="PANTHER" id="PTHR35011">
    <property type="entry name" value="2,3-DIKETO-L-GULONATE TRAP TRANSPORTER SMALL PERMEASE PROTEIN YIAM"/>
    <property type="match status" value="1"/>
</dbReference>
<feature type="transmembrane region" description="Helical" evidence="9">
    <location>
        <begin position="15"/>
        <end position="34"/>
    </location>
</feature>
<feature type="domain" description="Tripartite ATP-independent periplasmic transporters DctQ component" evidence="10">
    <location>
        <begin position="31"/>
        <end position="161"/>
    </location>
</feature>
<keyword evidence="5 9" id="KW-0812">Transmembrane</keyword>
<evidence type="ECO:0000256" key="4">
    <source>
        <dbReference type="ARBA" id="ARBA00022519"/>
    </source>
</evidence>
<dbReference type="RefSeq" id="WP_085893868.1">
    <property type="nucleotide sequence ID" value="NZ_FWFL01000013.1"/>
</dbReference>
<evidence type="ECO:0000313" key="12">
    <source>
        <dbReference type="Proteomes" id="UP000193827"/>
    </source>
</evidence>
<evidence type="ECO:0000256" key="9">
    <source>
        <dbReference type="RuleBase" id="RU369079"/>
    </source>
</evidence>
<evidence type="ECO:0000256" key="6">
    <source>
        <dbReference type="ARBA" id="ARBA00022989"/>
    </source>
</evidence>